<dbReference type="InterPro" id="IPR011705">
    <property type="entry name" value="BACK"/>
</dbReference>
<dbReference type="Gene3D" id="2.120.10.80">
    <property type="entry name" value="Kelch-type beta propeller"/>
    <property type="match status" value="2"/>
</dbReference>
<feature type="domain" description="BTB" evidence="3">
    <location>
        <begin position="28"/>
        <end position="98"/>
    </location>
</feature>
<dbReference type="SMART" id="SM00225">
    <property type="entry name" value="BTB"/>
    <property type="match status" value="1"/>
</dbReference>
<dbReference type="GeneTree" id="ENSGT00940000162268"/>
<dbReference type="InterPro" id="IPR011333">
    <property type="entry name" value="SKP1/BTB/POZ_sf"/>
</dbReference>
<dbReference type="InterPro" id="IPR015915">
    <property type="entry name" value="Kelch-typ_b-propeller"/>
</dbReference>
<evidence type="ECO:0000256" key="2">
    <source>
        <dbReference type="ARBA" id="ARBA00022737"/>
    </source>
</evidence>
<gene>
    <name evidence="4" type="primary">LOC106831711</name>
</gene>
<evidence type="ECO:0000313" key="5">
    <source>
        <dbReference type="Proteomes" id="UP000694387"/>
    </source>
</evidence>
<dbReference type="CDD" id="cd18307">
    <property type="entry name" value="BTB_POZ_calicin"/>
    <property type="match status" value="1"/>
</dbReference>
<organism evidence="4 5">
    <name type="scientific">Equus asinus</name>
    <name type="common">Donkey</name>
    <name type="synonym">Equus africanus asinus</name>
    <dbReference type="NCBI Taxonomy" id="9793"/>
    <lineage>
        <taxon>Eukaryota</taxon>
        <taxon>Metazoa</taxon>
        <taxon>Chordata</taxon>
        <taxon>Craniata</taxon>
        <taxon>Vertebrata</taxon>
        <taxon>Euteleostomi</taxon>
        <taxon>Mammalia</taxon>
        <taxon>Eutheria</taxon>
        <taxon>Laurasiatheria</taxon>
        <taxon>Perissodactyla</taxon>
        <taxon>Equidae</taxon>
        <taxon>Equus</taxon>
    </lineage>
</organism>
<reference evidence="4" key="2">
    <citation type="submission" date="2025-08" db="UniProtKB">
        <authorList>
            <consortium name="Ensembl"/>
        </authorList>
    </citation>
    <scope>IDENTIFICATION</scope>
</reference>
<dbReference type="PANTHER" id="PTHR45632">
    <property type="entry name" value="LD33804P"/>
    <property type="match status" value="1"/>
</dbReference>
<sequence>MKLIFTEKNYDSFLLQKLNEQRKRKEYWDMALTVDHHVFYAHRIVLAAVSSVVKNIISGNDVKTTDELFITIDPSYLSPATVDQLLDYFYSGKVVISEQNVEELLRGAQYFNTTRLQIHCNDYLIKSIRRANCLRYLLLAELFGLKEVSDLAYTGIRDNFHYWASPEGFVQPKGFMRCPPVIFGRLLHDENLHVLNEDQALSALIDWVYFRKEEREKYFKKFFSYINLNAVSNKTLMFASNKLMGMKNSSGHTSLIESVLMERQQERPSSLLSHQRKGALLDSVVILGGQKAHGKYNNGVFAYVIQENLWLKLSEMPYRAAALSATSTGRYIYISGGTNEQITGLKTAWRYDVDDNSWTKLPDLPIGLVFHTMVTCGGTVYSVGGSIAPRRYVSNIYFYDERKEAWCLAGKMSIPMDATAVITKSDQNLYIVTGRCLVKGYISRVGVVDCFDTNTGEVVQSITFPIEFNHRPLLSFHQDNILCVHSHRQSMEINLQKIKANKMTTSLPLLPNNCPLNVSHAVCSIGDGRVFVCGGVTRASDVQEKDYTINPNAYLLDQKTGKWKTLAPPPEALDCPACCLVKLPCKILQRN</sequence>
<dbReference type="Ensembl" id="ENSEAST00005075161.1">
    <property type="protein sequence ID" value="ENSEASP00005052075.1"/>
    <property type="gene ID" value="ENSEASG00005033235.1"/>
</dbReference>
<dbReference type="Pfam" id="PF07707">
    <property type="entry name" value="BACK"/>
    <property type="match status" value="1"/>
</dbReference>
<reference evidence="4 5" key="1">
    <citation type="journal article" date="2020" name="Nat. Commun.">
        <title>Donkey genomes provide new insights into domestication and selection for coat color.</title>
        <authorList>
            <person name="Wang"/>
            <person name="C."/>
            <person name="Li"/>
            <person name="H."/>
            <person name="Guo"/>
            <person name="Y."/>
            <person name="Huang"/>
            <person name="J."/>
            <person name="Sun"/>
            <person name="Y."/>
            <person name="Min"/>
            <person name="J."/>
            <person name="Wang"/>
            <person name="J."/>
            <person name="Fang"/>
            <person name="X."/>
            <person name="Zhao"/>
            <person name="Z."/>
            <person name="Wang"/>
            <person name="S."/>
            <person name="Zhang"/>
            <person name="Y."/>
            <person name="Liu"/>
            <person name="Q."/>
            <person name="Jiang"/>
            <person name="Q."/>
            <person name="Wang"/>
            <person name="X."/>
            <person name="Guo"/>
            <person name="Y."/>
            <person name="Yang"/>
            <person name="C."/>
            <person name="Wang"/>
            <person name="Y."/>
            <person name="Tian"/>
            <person name="F."/>
            <person name="Zhuang"/>
            <person name="G."/>
            <person name="Fan"/>
            <person name="Y."/>
            <person name="Gao"/>
            <person name="Q."/>
            <person name="Li"/>
            <person name="Y."/>
            <person name="Ju"/>
            <person name="Z."/>
            <person name="Li"/>
            <person name="J."/>
            <person name="Li"/>
            <person name="R."/>
            <person name="Hou"/>
            <person name="M."/>
            <person name="Yang"/>
            <person name="G."/>
            <person name="Liu"/>
            <person name="G."/>
            <person name="Liu"/>
            <person name="W."/>
            <person name="Guo"/>
            <person name="J."/>
            <person name="Pan"/>
            <person name="S."/>
            <person name="Fan"/>
            <person name="G."/>
            <person name="Zhang"/>
            <person name="W."/>
            <person name="Zhang"/>
            <person name="R."/>
            <person name="Yu"/>
            <person name="J."/>
            <person name="Zhang"/>
            <person name="X."/>
            <person name="Yin"/>
            <person name="Q."/>
            <person name="Ji"/>
            <person name="C."/>
            <person name="Jin"/>
            <person name="Y."/>
            <person name="Yue"/>
            <person name="G."/>
            <person name="Liu"/>
            <person name="M."/>
            <person name="Xu"/>
            <person name="J."/>
            <person name="Liu"/>
            <person name="S."/>
            <person name="Jordana"/>
            <person name="J."/>
            <person name="Noce"/>
            <person name="A."/>
            <person name="Amills"/>
            <person name="M."/>
            <person name="Wu"/>
            <person name="D.D."/>
            <person name="Li"/>
            <person name="S."/>
            <person name="Zhou"/>
            <person name="X. and Zhong"/>
            <person name="J."/>
        </authorList>
    </citation>
    <scope>NUCLEOTIDE SEQUENCE [LARGE SCALE GENOMIC DNA]</scope>
</reference>
<dbReference type="AlphaFoldDB" id="A0A9L0JSF6"/>
<proteinExistence type="predicted"/>
<protein>
    <recommendedName>
        <fullName evidence="3">BTB domain-containing protein</fullName>
    </recommendedName>
</protein>
<dbReference type="SMART" id="SM00875">
    <property type="entry name" value="BACK"/>
    <property type="match status" value="1"/>
</dbReference>
<dbReference type="Pfam" id="PF00651">
    <property type="entry name" value="BTB"/>
    <property type="match status" value="1"/>
</dbReference>
<dbReference type="SMART" id="SM00612">
    <property type="entry name" value="Kelch"/>
    <property type="match status" value="3"/>
</dbReference>
<evidence type="ECO:0000259" key="3">
    <source>
        <dbReference type="PROSITE" id="PS50097"/>
    </source>
</evidence>
<dbReference type="FunFam" id="2.120.10.80:FF:000126">
    <property type="entry name" value="Calicin"/>
    <property type="match status" value="1"/>
</dbReference>
<dbReference type="InterPro" id="IPR000210">
    <property type="entry name" value="BTB/POZ_dom"/>
</dbReference>
<dbReference type="InterPro" id="IPR048070">
    <property type="entry name" value="Calicin_BTB_POZ"/>
</dbReference>
<name>A0A9L0JSF6_EQUAS</name>
<dbReference type="PIRSF" id="PIRSF037037">
    <property type="entry name" value="Kelch-like_protein_gigaxonin"/>
    <property type="match status" value="1"/>
</dbReference>
<dbReference type="SUPFAM" id="SSF117281">
    <property type="entry name" value="Kelch motif"/>
    <property type="match status" value="1"/>
</dbReference>
<reference evidence="4" key="3">
    <citation type="submission" date="2025-09" db="UniProtKB">
        <authorList>
            <consortium name="Ensembl"/>
        </authorList>
    </citation>
    <scope>IDENTIFICATION</scope>
</reference>
<dbReference type="PROSITE" id="PS50097">
    <property type="entry name" value="BTB"/>
    <property type="match status" value="1"/>
</dbReference>
<dbReference type="SUPFAM" id="SSF54695">
    <property type="entry name" value="POZ domain"/>
    <property type="match status" value="1"/>
</dbReference>
<dbReference type="Pfam" id="PF13964">
    <property type="entry name" value="Beta-prop_Calicin"/>
    <property type="match status" value="1"/>
</dbReference>
<evidence type="ECO:0000313" key="4">
    <source>
        <dbReference type="Ensembl" id="ENSEASP00005052075.1"/>
    </source>
</evidence>
<keyword evidence="2" id="KW-0677">Repeat</keyword>
<keyword evidence="5" id="KW-1185">Reference proteome</keyword>
<accession>A0A9L0JSF6</accession>
<dbReference type="PANTHER" id="PTHR45632:SF30">
    <property type="entry name" value="BTB DOMAIN-CONTAINING PROTEIN"/>
    <property type="match status" value="1"/>
</dbReference>
<dbReference type="Gene3D" id="3.30.710.10">
    <property type="entry name" value="Potassium Channel Kv1.1, Chain A"/>
    <property type="match status" value="1"/>
</dbReference>
<dbReference type="InterPro" id="IPR017096">
    <property type="entry name" value="BTB-kelch_protein"/>
</dbReference>
<dbReference type="Gene3D" id="1.25.40.420">
    <property type="match status" value="1"/>
</dbReference>
<evidence type="ECO:0000256" key="1">
    <source>
        <dbReference type="ARBA" id="ARBA00022441"/>
    </source>
</evidence>
<keyword evidence="1" id="KW-0880">Kelch repeat</keyword>
<dbReference type="InterPro" id="IPR006652">
    <property type="entry name" value="Kelch_1"/>
</dbReference>
<dbReference type="Proteomes" id="UP000694387">
    <property type="component" value="Chromosome 10"/>
</dbReference>